<dbReference type="EMBL" id="BART01020219">
    <property type="protein sequence ID" value="GAH01542.1"/>
    <property type="molecule type" value="Genomic_DNA"/>
</dbReference>
<proteinExistence type="predicted"/>
<comment type="caution">
    <text evidence="1">The sequence shown here is derived from an EMBL/GenBank/DDBJ whole genome shotgun (WGS) entry which is preliminary data.</text>
</comment>
<protein>
    <recommendedName>
        <fullName evidence="2">Peptidase M20 dimerisation domain-containing protein</fullName>
    </recommendedName>
</protein>
<feature type="non-terminal residue" evidence="1">
    <location>
        <position position="1"/>
    </location>
</feature>
<accession>X1C2N7</accession>
<name>X1C2N7_9ZZZZ</name>
<reference evidence="1" key="1">
    <citation type="journal article" date="2014" name="Front. Microbiol.">
        <title>High frequency of phylogenetically diverse reductive dehalogenase-homologous genes in deep subseafloor sedimentary metagenomes.</title>
        <authorList>
            <person name="Kawai M."/>
            <person name="Futagami T."/>
            <person name="Toyoda A."/>
            <person name="Takaki Y."/>
            <person name="Nishi S."/>
            <person name="Hori S."/>
            <person name="Arai W."/>
            <person name="Tsubouchi T."/>
            <person name="Morono Y."/>
            <person name="Uchiyama I."/>
            <person name="Ito T."/>
            <person name="Fujiyama A."/>
            <person name="Inagaki F."/>
            <person name="Takami H."/>
        </authorList>
    </citation>
    <scope>NUCLEOTIDE SEQUENCE</scope>
    <source>
        <strain evidence="1">Expedition CK06-06</strain>
    </source>
</reference>
<dbReference type="Gene3D" id="3.40.630.10">
    <property type="entry name" value="Zn peptidases"/>
    <property type="match status" value="1"/>
</dbReference>
<sequence>VPTLDGLGAVGDGAHARNEHLMIDELPRRTALLARLLETL</sequence>
<dbReference type="AlphaFoldDB" id="X1C2N7"/>
<dbReference type="SUPFAM" id="SSF53187">
    <property type="entry name" value="Zn-dependent exopeptidases"/>
    <property type="match status" value="1"/>
</dbReference>
<gene>
    <name evidence="1" type="ORF">S01H4_37603</name>
</gene>
<evidence type="ECO:0008006" key="2">
    <source>
        <dbReference type="Google" id="ProtNLM"/>
    </source>
</evidence>
<organism evidence="1">
    <name type="scientific">marine sediment metagenome</name>
    <dbReference type="NCBI Taxonomy" id="412755"/>
    <lineage>
        <taxon>unclassified sequences</taxon>
        <taxon>metagenomes</taxon>
        <taxon>ecological metagenomes</taxon>
    </lineage>
</organism>
<evidence type="ECO:0000313" key="1">
    <source>
        <dbReference type="EMBL" id="GAH01542.1"/>
    </source>
</evidence>